<dbReference type="KEGG" id="dpx:DAPPUDRAFT_241580"/>
<evidence type="ECO:0008006" key="5">
    <source>
        <dbReference type="Google" id="ProtNLM"/>
    </source>
</evidence>
<evidence type="ECO:0000256" key="1">
    <source>
        <dbReference type="SAM" id="Coils"/>
    </source>
</evidence>
<dbReference type="Proteomes" id="UP000000305">
    <property type="component" value="Unassembled WGS sequence"/>
</dbReference>
<dbReference type="HOGENOM" id="CLU_790526_0_0_1"/>
<dbReference type="FunCoup" id="E9GEL7">
    <property type="interactions" value="63"/>
</dbReference>
<feature type="region of interest" description="Disordered" evidence="2">
    <location>
        <begin position="225"/>
        <end position="244"/>
    </location>
</feature>
<keyword evidence="4" id="KW-1185">Reference proteome</keyword>
<dbReference type="OrthoDB" id="6360802at2759"/>
<evidence type="ECO:0000256" key="2">
    <source>
        <dbReference type="SAM" id="MobiDB-lite"/>
    </source>
</evidence>
<protein>
    <recommendedName>
        <fullName evidence="5">K Homology domain-containing protein</fullName>
    </recommendedName>
</protein>
<name>E9GEL7_DAPPU</name>
<dbReference type="PhylomeDB" id="E9GEL7"/>
<dbReference type="InterPro" id="IPR036612">
    <property type="entry name" value="KH_dom_type_1_sf"/>
</dbReference>
<sequence length="351" mass="40237">MSRPGILKSQPELEKQKRFITDITVKNIRLTNEDSRLRRKVEDSDNLIASSRAKIEELHNRLAEQKLDKVHEDLATAKRELELRNRAVTRLEKKTFRLMRNDKRLRRKMKNTNSLLLSGQAETERLRTSLDEQQLDTREFAVATRELESKNKTISELETENLRLAENDSRLRRKVEDRDRIIASSAIEKNLMLLDKERLENELSLLQSQLTDSSSKLQNVHDELATTNSELEEEKRVSTEQPGEYSISSSVETEVYADKIVITGISNKDCGRVVGRGGSNANRIEVDYYVRLSFNNGNLFISGGDAESRLAACSDVIDNLPVTMECPTINLRNNIFSYVTIEAGRQFYLSE</sequence>
<gene>
    <name evidence="3" type="ORF">DAPPUDRAFT_241580</name>
</gene>
<dbReference type="GO" id="GO:0003723">
    <property type="term" value="F:RNA binding"/>
    <property type="evidence" value="ECO:0007669"/>
    <property type="project" value="InterPro"/>
</dbReference>
<dbReference type="InParanoid" id="E9GEL7"/>
<keyword evidence="1" id="KW-0175">Coiled coil</keyword>
<feature type="coiled-coil region" evidence="1">
    <location>
        <begin position="48"/>
        <end position="94"/>
    </location>
</feature>
<dbReference type="EMBL" id="GL732540">
    <property type="protein sequence ID" value="EFX82291.1"/>
    <property type="molecule type" value="Genomic_DNA"/>
</dbReference>
<organism evidence="3 4">
    <name type="scientific">Daphnia pulex</name>
    <name type="common">Water flea</name>
    <dbReference type="NCBI Taxonomy" id="6669"/>
    <lineage>
        <taxon>Eukaryota</taxon>
        <taxon>Metazoa</taxon>
        <taxon>Ecdysozoa</taxon>
        <taxon>Arthropoda</taxon>
        <taxon>Crustacea</taxon>
        <taxon>Branchiopoda</taxon>
        <taxon>Diplostraca</taxon>
        <taxon>Cladocera</taxon>
        <taxon>Anomopoda</taxon>
        <taxon>Daphniidae</taxon>
        <taxon>Daphnia</taxon>
    </lineage>
</organism>
<proteinExistence type="predicted"/>
<evidence type="ECO:0000313" key="4">
    <source>
        <dbReference type="Proteomes" id="UP000000305"/>
    </source>
</evidence>
<dbReference type="AlphaFoldDB" id="E9GEL7"/>
<dbReference type="SUPFAM" id="SSF54791">
    <property type="entry name" value="Eukaryotic type KH-domain (KH-domain type I)"/>
    <property type="match status" value="1"/>
</dbReference>
<accession>E9GEL7</accession>
<evidence type="ECO:0000313" key="3">
    <source>
        <dbReference type="EMBL" id="EFX82291.1"/>
    </source>
</evidence>
<reference evidence="3 4" key="1">
    <citation type="journal article" date="2011" name="Science">
        <title>The ecoresponsive genome of Daphnia pulex.</title>
        <authorList>
            <person name="Colbourne J.K."/>
            <person name="Pfrender M.E."/>
            <person name="Gilbert D."/>
            <person name="Thomas W.K."/>
            <person name="Tucker A."/>
            <person name="Oakley T.H."/>
            <person name="Tokishita S."/>
            <person name="Aerts A."/>
            <person name="Arnold G.J."/>
            <person name="Basu M.K."/>
            <person name="Bauer D.J."/>
            <person name="Caceres C.E."/>
            <person name="Carmel L."/>
            <person name="Casola C."/>
            <person name="Choi J.H."/>
            <person name="Detter J.C."/>
            <person name="Dong Q."/>
            <person name="Dusheyko S."/>
            <person name="Eads B.D."/>
            <person name="Frohlich T."/>
            <person name="Geiler-Samerotte K.A."/>
            <person name="Gerlach D."/>
            <person name="Hatcher P."/>
            <person name="Jogdeo S."/>
            <person name="Krijgsveld J."/>
            <person name="Kriventseva E.V."/>
            <person name="Kultz D."/>
            <person name="Laforsch C."/>
            <person name="Lindquist E."/>
            <person name="Lopez J."/>
            <person name="Manak J.R."/>
            <person name="Muller J."/>
            <person name="Pangilinan J."/>
            <person name="Patwardhan R.P."/>
            <person name="Pitluck S."/>
            <person name="Pritham E.J."/>
            <person name="Rechtsteiner A."/>
            <person name="Rho M."/>
            <person name="Rogozin I.B."/>
            <person name="Sakarya O."/>
            <person name="Salamov A."/>
            <person name="Schaack S."/>
            <person name="Shapiro H."/>
            <person name="Shiga Y."/>
            <person name="Skalitzky C."/>
            <person name="Smith Z."/>
            <person name="Souvorov A."/>
            <person name="Sung W."/>
            <person name="Tang Z."/>
            <person name="Tsuchiya D."/>
            <person name="Tu H."/>
            <person name="Vos H."/>
            <person name="Wang M."/>
            <person name="Wolf Y.I."/>
            <person name="Yamagata H."/>
            <person name="Yamada T."/>
            <person name="Ye Y."/>
            <person name="Shaw J.R."/>
            <person name="Andrews J."/>
            <person name="Crease T.J."/>
            <person name="Tang H."/>
            <person name="Lucas S.M."/>
            <person name="Robertson H.M."/>
            <person name="Bork P."/>
            <person name="Koonin E.V."/>
            <person name="Zdobnov E.M."/>
            <person name="Grigoriev I.V."/>
            <person name="Lynch M."/>
            <person name="Boore J.L."/>
        </authorList>
    </citation>
    <scope>NUCLEOTIDE SEQUENCE [LARGE SCALE GENOMIC DNA]</scope>
</reference>